<dbReference type="PROSITE" id="PS50293">
    <property type="entry name" value="TPR_REGION"/>
    <property type="match status" value="2"/>
</dbReference>
<dbReference type="Proteomes" id="UP001189429">
    <property type="component" value="Unassembled WGS sequence"/>
</dbReference>
<dbReference type="InterPro" id="IPR011990">
    <property type="entry name" value="TPR-like_helical_dom_sf"/>
</dbReference>
<name>A0ABN9XBY6_9DINO</name>
<feature type="repeat" description="TPR" evidence="3">
    <location>
        <begin position="1066"/>
        <end position="1099"/>
    </location>
</feature>
<dbReference type="Pfam" id="PF13414">
    <property type="entry name" value="TPR_11"/>
    <property type="match status" value="1"/>
</dbReference>
<reference evidence="6" key="1">
    <citation type="submission" date="2023-10" db="EMBL/GenBank/DDBJ databases">
        <authorList>
            <person name="Chen Y."/>
            <person name="Shah S."/>
            <person name="Dougan E. K."/>
            <person name="Thang M."/>
            <person name="Chan C."/>
        </authorList>
    </citation>
    <scope>NUCLEOTIDE SEQUENCE [LARGE SCALE GENOMIC DNA]</scope>
</reference>
<dbReference type="Gene3D" id="1.25.40.10">
    <property type="entry name" value="Tetratricopeptide repeat domain"/>
    <property type="match status" value="6"/>
</dbReference>
<keyword evidence="2 3" id="KW-0802">TPR repeat</keyword>
<comment type="caution">
    <text evidence="6">The sequence shown here is derived from an EMBL/GenBank/DDBJ whole genome shotgun (WGS) entry which is preliminary data.</text>
</comment>
<feature type="repeat" description="TPR" evidence="3">
    <location>
        <begin position="999"/>
        <end position="1032"/>
    </location>
</feature>
<feature type="transmembrane region" description="Helical" evidence="5">
    <location>
        <begin position="96"/>
        <end position="120"/>
    </location>
</feature>
<evidence type="ECO:0000256" key="3">
    <source>
        <dbReference type="PROSITE-ProRule" id="PRU00339"/>
    </source>
</evidence>
<evidence type="ECO:0000256" key="4">
    <source>
        <dbReference type="SAM" id="MobiDB-lite"/>
    </source>
</evidence>
<feature type="transmembrane region" description="Helical" evidence="5">
    <location>
        <begin position="132"/>
        <end position="155"/>
    </location>
</feature>
<keyword evidence="5" id="KW-1133">Transmembrane helix</keyword>
<proteinExistence type="predicted"/>
<feature type="transmembrane region" description="Helical" evidence="5">
    <location>
        <begin position="69"/>
        <end position="90"/>
    </location>
</feature>
<keyword evidence="5" id="KW-0472">Membrane</keyword>
<feature type="repeat" description="TPR" evidence="3">
    <location>
        <begin position="1198"/>
        <end position="1231"/>
    </location>
</feature>
<evidence type="ECO:0008006" key="8">
    <source>
        <dbReference type="Google" id="ProtNLM"/>
    </source>
</evidence>
<feature type="compositionally biased region" description="Low complexity" evidence="4">
    <location>
        <begin position="775"/>
        <end position="803"/>
    </location>
</feature>
<evidence type="ECO:0000256" key="5">
    <source>
        <dbReference type="SAM" id="Phobius"/>
    </source>
</evidence>
<keyword evidence="5" id="KW-0812">Transmembrane</keyword>
<dbReference type="PROSITE" id="PS50005">
    <property type="entry name" value="TPR"/>
    <property type="match status" value="9"/>
</dbReference>
<feature type="repeat" description="TPR" evidence="3">
    <location>
        <begin position="901"/>
        <end position="934"/>
    </location>
</feature>
<dbReference type="InterPro" id="IPR019734">
    <property type="entry name" value="TPR_rpt"/>
</dbReference>
<feature type="region of interest" description="Disordered" evidence="4">
    <location>
        <begin position="935"/>
        <end position="959"/>
    </location>
</feature>
<dbReference type="Pfam" id="PF13432">
    <property type="entry name" value="TPR_16"/>
    <property type="match status" value="5"/>
</dbReference>
<dbReference type="InterPro" id="IPR050498">
    <property type="entry name" value="Ycf3"/>
</dbReference>
<gene>
    <name evidence="6" type="ORF">PCOR1329_LOCUS74290</name>
</gene>
<keyword evidence="1" id="KW-0677">Repeat</keyword>
<feature type="repeat" description="TPR" evidence="3">
    <location>
        <begin position="1232"/>
        <end position="1265"/>
    </location>
</feature>
<dbReference type="InterPro" id="IPR029063">
    <property type="entry name" value="SAM-dependent_MTases_sf"/>
</dbReference>
<keyword evidence="7" id="KW-1185">Reference proteome</keyword>
<evidence type="ECO:0000313" key="7">
    <source>
        <dbReference type="Proteomes" id="UP001189429"/>
    </source>
</evidence>
<dbReference type="SMART" id="SM00028">
    <property type="entry name" value="TPR"/>
    <property type="match status" value="15"/>
</dbReference>
<feature type="transmembrane region" description="Helical" evidence="5">
    <location>
        <begin position="26"/>
        <end position="48"/>
    </location>
</feature>
<dbReference type="PANTHER" id="PTHR44858">
    <property type="entry name" value="TETRATRICOPEPTIDE REPEAT PROTEIN 6"/>
    <property type="match status" value="1"/>
</dbReference>
<feature type="transmembrane region" description="Helical" evidence="5">
    <location>
        <begin position="161"/>
        <end position="182"/>
    </location>
</feature>
<feature type="repeat" description="TPR" evidence="3">
    <location>
        <begin position="867"/>
        <end position="900"/>
    </location>
</feature>
<feature type="non-terminal residue" evidence="6">
    <location>
        <position position="1423"/>
    </location>
</feature>
<dbReference type="SUPFAM" id="SSF48452">
    <property type="entry name" value="TPR-like"/>
    <property type="match status" value="4"/>
</dbReference>
<sequence>MNSHENKFVFSLVLPAKFGVRMDNTIAALLMAVMDLMPVMTMVIWLVIDVVETAIVKQEASLEAQVLALVVHLIFGRLAMVIRGLAVLFAKPSVCVGLNVAYVVVQWLLIVLEVGFRMLLSFQMVVRFQTVVSSLVGFLMVLSTGFLIVVSVQMVVSSPMVVMFVGFSLVVSFKLMWLWMVVSFEMVGSFHMVVSSLVRFHMDLAVSFQMVVSFDIVVSFQKIELFVGFQTVVGPLRRLLRRISWHRTDCFASLGVPDGVGVDPEDEQARRRRRHVDALGILDRFSGSPGHVLEPGPHPHDPHADDFVPRPSEGAGLWDFGRAHAAVQHALGACRAGNATATAEAFEDFSAAHGLGFGLGAASGQAVDGAVRAAAAAAAPREGLAGAPAPPTRGLRALVLRAGLGGGSLRCAASLLALGADAGTHELVSVEMDPHLSSGAAQLVQHAIGSARPAALHHTALLPGDDTALAETLESLADGYDLDSFDVVLLARGDRALQREQLATLLRAGAVRHGTVVHAEGPGSDDPGTKDYMEDLHWARGRGGKMGSFSTQSHGLDGGRLATVSVFSSSREEKMISKPSYAAQVQHRPAPAELSLKSLAPKLDLPIDMLGELLQSAGADSTVAKSIIYPAALRKTKAKVEQAQPAPQPPPRSLAGHMVATILSRRLRPLMNMAEDFAATDFLRRRAEWRHRHGDESWEGEPSSMGAMIHDRAFQMDSPPAQLASAEAGGGPVGAGGFEMAVGLPAKGSTRRGPACEVRPGRHPHVALAGGGAGAPARPVRAGAGHGGPTALASRSARSPARGAEAKMKEHAREKDEHKAQQLKQAADLFRSAQAQFRRAQTAGAAEEYAACVRALSEAIALRSNHAPYYQTRGRCYVEMQQYQLGLMDFSMCVRLEPETARHYGYRGFCYWRLGRDDEALRDYDAAIRLEAKGEKASAAAPPAEKDKDAKEKPQAEAQPRMAAQYYFERAMVYTDREQYDKAVEGFQQAAEKRLPTPYKAYLHRGICLRKMDKLQESIMSLQQAIHLEPSSGDAHNHLGLSHIELGAFDEAKKCFASAIENDPCASFLDNRGLANYHLERYEEAVEDFSAAVEADPNDSSFRFNRGNARFKLGQHEEALVDYGEAIRLEPDNPTYLHHSGLAYEGCGSIRDAILKYEEALERDSDHHPSRFHLGTMCHADGQYERALKAFNQSPPDEALYEARGLVHRDMGDFQRALDDFDRVVELKPEEGRHYYNRGVVYHRMGQEQDAIENLTKAVNLGCADAAVFSERGLAWRALGNMAQAVIDLTSAIEADGMQTIYLSNRAQCLFEQGLHDRAEADLTRALCLDERDPGLLYKRGIARYAQHRYADSIADLKAAVQRDPPTEHMADIYYHLGVSYANLGKHQLAVPAYDSAIEREPDKPHFVHERAKSLQAVGDHEK</sequence>
<evidence type="ECO:0000313" key="6">
    <source>
        <dbReference type="EMBL" id="CAK0895579.1"/>
    </source>
</evidence>
<organism evidence="6 7">
    <name type="scientific">Prorocentrum cordatum</name>
    <dbReference type="NCBI Taxonomy" id="2364126"/>
    <lineage>
        <taxon>Eukaryota</taxon>
        <taxon>Sar</taxon>
        <taxon>Alveolata</taxon>
        <taxon>Dinophyceae</taxon>
        <taxon>Prorocentrales</taxon>
        <taxon>Prorocentraceae</taxon>
        <taxon>Prorocentrum</taxon>
    </lineage>
</organism>
<feature type="region of interest" description="Disordered" evidence="4">
    <location>
        <begin position="769"/>
        <end position="817"/>
    </location>
</feature>
<dbReference type="PANTHER" id="PTHR44858:SF1">
    <property type="entry name" value="UDP-N-ACETYLGLUCOSAMINE--PEPTIDE N-ACETYLGLUCOSAMINYLTRANSFERASE SPINDLY-RELATED"/>
    <property type="match status" value="1"/>
</dbReference>
<feature type="compositionally biased region" description="Basic and acidic residues" evidence="4">
    <location>
        <begin position="804"/>
        <end position="817"/>
    </location>
</feature>
<accession>A0ABN9XBY6</accession>
<protein>
    <recommendedName>
        <fullName evidence="8">UDP-N-acetylglucosamine--peptide N-acetylglucosaminyltransferase SPINDLY</fullName>
    </recommendedName>
</protein>
<feature type="repeat" description="TPR" evidence="3">
    <location>
        <begin position="1371"/>
        <end position="1404"/>
    </location>
</feature>
<dbReference type="Gene3D" id="3.40.50.150">
    <property type="entry name" value="Vaccinia Virus protein VP39"/>
    <property type="match status" value="1"/>
</dbReference>
<dbReference type="EMBL" id="CAUYUJ010020060">
    <property type="protein sequence ID" value="CAK0895579.1"/>
    <property type="molecule type" value="Genomic_DNA"/>
</dbReference>
<feature type="repeat" description="TPR" evidence="3">
    <location>
        <begin position="1100"/>
        <end position="1133"/>
    </location>
</feature>
<feature type="repeat" description="TPR" evidence="3">
    <location>
        <begin position="964"/>
        <end position="997"/>
    </location>
</feature>
<evidence type="ECO:0000256" key="2">
    <source>
        <dbReference type="ARBA" id="ARBA00022803"/>
    </source>
</evidence>
<evidence type="ECO:0000256" key="1">
    <source>
        <dbReference type="ARBA" id="ARBA00022737"/>
    </source>
</evidence>
<feature type="compositionally biased region" description="Basic and acidic residues" evidence="4">
    <location>
        <begin position="944"/>
        <end position="955"/>
    </location>
</feature>